<dbReference type="EMBL" id="AMZY02000010">
    <property type="protein sequence ID" value="EMS33136.1"/>
    <property type="molecule type" value="Genomic_DNA"/>
</dbReference>
<sequence length="49" mass="5776">MIVLKSVGKEPFSLMNVRDYIDTIYESRHQIEGVDSLAIKDFEEETKNW</sequence>
<accession>M7Y7C6</accession>
<keyword evidence="2" id="KW-1185">Reference proteome</keyword>
<dbReference type="InParanoid" id="M7Y7C6"/>
<protein>
    <submittedName>
        <fullName evidence="1">Uncharacterized protein</fullName>
    </submittedName>
</protein>
<dbReference type="Proteomes" id="UP000010953">
    <property type="component" value="Unassembled WGS sequence"/>
</dbReference>
<organism evidence="1 2">
    <name type="scientific">Mariniradius saccharolyticus AK6</name>
    <dbReference type="NCBI Taxonomy" id="1239962"/>
    <lineage>
        <taxon>Bacteria</taxon>
        <taxon>Pseudomonadati</taxon>
        <taxon>Bacteroidota</taxon>
        <taxon>Cytophagia</taxon>
        <taxon>Cytophagales</taxon>
        <taxon>Cyclobacteriaceae</taxon>
        <taxon>Mariniradius</taxon>
    </lineage>
</organism>
<evidence type="ECO:0000313" key="1">
    <source>
        <dbReference type="EMBL" id="EMS33136.1"/>
    </source>
</evidence>
<name>M7Y7C6_9BACT</name>
<evidence type="ECO:0000313" key="2">
    <source>
        <dbReference type="Proteomes" id="UP000010953"/>
    </source>
</evidence>
<dbReference type="AlphaFoldDB" id="M7Y7C6"/>
<proteinExistence type="predicted"/>
<reference evidence="1" key="1">
    <citation type="submission" date="2013-01" db="EMBL/GenBank/DDBJ databases">
        <title>Genome assembly of Mariniradius saccharolyticus AK6.</title>
        <authorList>
            <person name="Vaidya B."/>
            <person name="Khatri I."/>
            <person name="Tanuku N.R.S."/>
            <person name="Subramanian S."/>
            <person name="Pinnaka A."/>
        </authorList>
    </citation>
    <scope>NUCLEOTIDE SEQUENCE [LARGE SCALE GENOMIC DNA]</scope>
    <source>
        <strain evidence="1">AK6</strain>
    </source>
</reference>
<comment type="caution">
    <text evidence="1">The sequence shown here is derived from an EMBL/GenBank/DDBJ whole genome shotgun (WGS) entry which is preliminary data.</text>
</comment>
<dbReference type="RefSeq" id="WP_008627288.1">
    <property type="nucleotide sequence ID" value="NZ_AMZY02000010.1"/>
</dbReference>
<gene>
    <name evidence="1" type="ORF">C943_00413</name>
</gene>